<feature type="region of interest" description="Disordered" evidence="1">
    <location>
        <begin position="1"/>
        <end position="31"/>
    </location>
</feature>
<dbReference type="EMBL" id="CP009245">
    <property type="protein sequence ID" value="APT83785.1"/>
    <property type="molecule type" value="Genomic_DNA"/>
</dbReference>
<evidence type="ECO:0000313" key="2">
    <source>
        <dbReference type="EMBL" id="APT83785.1"/>
    </source>
</evidence>
<accession>A0A1L7CD61</accession>
<gene>
    <name evidence="2" type="ORF">CAQU_00300</name>
</gene>
<reference evidence="2 3" key="1">
    <citation type="submission" date="2014-08" db="EMBL/GenBank/DDBJ databases">
        <title>Complete genome sequence of Corynebacterium aquilae S-613T(T) (=DSM 44791(T)), isolated from the choana of a healthy golden eagle.</title>
        <authorList>
            <person name="Ruckert C."/>
            <person name="Albersmeier A."/>
            <person name="Winkler A."/>
            <person name="Kalinowski J."/>
        </authorList>
    </citation>
    <scope>NUCLEOTIDE SEQUENCE [LARGE SCALE GENOMIC DNA]</scope>
    <source>
        <strain evidence="2 3">S-613</strain>
    </source>
</reference>
<dbReference type="RefSeq" id="WP_075724222.1">
    <property type="nucleotide sequence ID" value="NZ_CP009245.1"/>
</dbReference>
<evidence type="ECO:0000256" key="1">
    <source>
        <dbReference type="SAM" id="MobiDB-lite"/>
    </source>
</evidence>
<evidence type="ECO:0000313" key="3">
    <source>
        <dbReference type="Proteomes" id="UP000185478"/>
    </source>
</evidence>
<organism evidence="2 3">
    <name type="scientific">Corynebacterium aquilae DSM 44791</name>
    <dbReference type="NCBI Taxonomy" id="1431546"/>
    <lineage>
        <taxon>Bacteria</taxon>
        <taxon>Bacillati</taxon>
        <taxon>Actinomycetota</taxon>
        <taxon>Actinomycetes</taxon>
        <taxon>Mycobacteriales</taxon>
        <taxon>Corynebacteriaceae</taxon>
        <taxon>Corynebacterium</taxon>
    </lineage>
</organism>
<dbReference type="KEGG" id="caqu:CAQU_00300"/>
<dbReference type="Proteomes" id="UP000185478">
    <property type="component" value="Chromosome"/>
</dbReference>
<dbReference type="AlphaFoldDB" id="A0A1L7CD61"/>
<keyword evidence="3" id="KW-1185">Reference proteome</keyword>
<feature type="compositionally biased region" description="Low complexity" evidence="1">
    <location>
        <begin position="9"/>
        <end position="23"/>
    </location>
</feature>
<protein>
    <submittedName>
        <fullName evidence="2">Uncharacterized protein</fullName>
    </submittedName>
</protein>
<sequence length="61" mass="6694">MSDDRRCQVPTAVVTPAPVGPTAHDQPGSDEVPQDFFDLILDLPGEKTNLLSRALHYFDEA</sequence>
<name>A0A1L7CD61_9CORY</name>
<proteinExistence type="predicted"/>